<feature type="domain" description="TIR" evidence="3">
    <location>
        <begin position="7"/>
        <end position="144"/>
    </location>
</feature>
<organism evidence="4 5">
    <name type="scientific">Canavalia gladiata</name>
    <name type="common">Sword bean</name>
    <name type="synonym">Dolichos gladiatus</name>
    <dbReference type="NCBI Taxonomy" id="3824"/>
    <lineage>
        <taxon>Eukaryota</taxon>
        <taxon>Viridiplantae</taxon>
        <taxon>Streptophyta</taxon>
        <taxon>Embryophyta</taxon>
        <taxon>Tracheophyta</taxon>
        <taxon>Spermatophyta</taxon>
        <taxon>Magnoliopsida</taxon>
        <taxon>eudicotyledons</taxon>
        <taxon>Gunneridae</taxon>
        <taxon>Pentapetalae</taxon>
        <taxon>rosids</taxon>
        <taxon>fabids</taxon>
        <taxon>Fabales</taxon>
        <taxon>Fabaceae</taxon>
        <taxon>Papilionoideae</taxon>
        <taxon>50 kb inversion clade</taxon>
        <taxon>NPAAA clade</taxon>
        <taxon>indigoferoid/millettioid clade</taxon>
        <taxon>Phaseoleae</taxon>
        <taxon>Canavalia</taxon>
    </lineage>
</organism>
<evidence type="ECO:0000313" key="5">
    <source>
        <dbReference type="Proteomes" id="UP001367508"/>
    </source>
</evidence>
<dbReference type="PANTHER" id="PTHR32009">
    <property type="entry name" value="TMV RESISTANCE PROTEIN N-LIKE"/>
    <property type="match status" value="1"/>
</dbReference>
<protein>
    <recommendedName>
        <fullName evidence="3">TIR domain-containing protein</fullName>
    </recommendedName>
</protein>
<evidence type="ECO:0000313" key="4">
    <source>
        <dbReference type="EMBL" id="KAK7314043.1"/>
    </source>
</evidence>
<comment type="caution">
    <text evidence="4">The sequence shown here is derived from an EMBL/GenBank/DDBJ whole genome shotgun (WGS) entry which is preliminary data.</text>
</comment>
<keyword evidence="5" id="KW-1185">Reference proteome</keyword>
<sequence>MGGGATFSYDVFLSFRGEDTRRGFTGNLYHALHQRGIRTFFDDKELPKGEELTPALVKAIGESRIAITVLSKNYAFSSFCLEELATILRCVEENKVRVILPVFYCVDPSDVRHLRKSYGEALATHEDKFKEDKEKFNDNKEKIKFNQKISKWKNALHKAANLGGFTYNHGYPTSPIFYLLLLFIFLLF</sequence>
<dbReference type="Gene3D" id="3.40.50.10140">
    <property type="entry name" value="Toll/interleukin-1 receptor homology (TIR) domain"/>
    <property type="match status" value="1"/>
</dbReference>
<feature type="transmembrane region" description="Helical" evidence="2">
    <location>
        <begin position="170"/>
        <end position="187"/>
    </location>
</feature>
<keyword evidence="1" id="KW-0520">NAD</keyword>
<evidence type="ECO:0000256" key="1">
    <source>
        <dbReference type="ARBA" id="ARBA00023027"/>
    </source>
</evidence>
<gene>
    <name evidence="4" type="ORF">VNO77_39251</name>
</gene>
<dbReference type="InterPro" id="IPR000157">
    <property type="entry name" value="TIR_dom"/>
</dbReference>
<dbReference type="SMART" id="SM00255">
    <property type="entry name" value="TIR"/>
    <property type="match status" value="1"/>
</dbReference>
<dbReference type="AlphaFoldDB" id="A0AAN9PZL3"/>
<dbReference type="Pfam" id="PF01582">
    <property type="entry name" value="TIR"/>
    <property type="match status" value="1"/>
</dbReference>
<keyword evidence="2" id="KW-0812">Transmembrane</keyword>
<dbReference type="InterPro" id="IPR035897">
    <property type="entry name" value="Toll_tir_struct_dom_sf"/>
</dbReference>
<keyword evidence="2" id="KW-1133">Transmembrane helix</keyword>
<dbReference type="EMBL" id="JAYMYQ010000009">
    <property type="protein sequence ID" value="KAK7314043.1"/>
    <property type="molecule type" value="Genomic_DNA"/>
</dbReference>
<reference evidence="4 5" key="1">
    <citation type="submission" date="2024-01" db="EMBL/GenBank/DDBJ databases">
        <title>The genomes of 5 underutilized Papilionoideae crops provide insights into root nodulation and disease resistanc.</title>
        <authorList>
            <person name="Jiang F."/>
        </authorList>
    </citation>
    <scope>NUCLEOTIDE SEQUENCE [LARGE SCALE GENOMIC DNA]</scope>
    <source>
        <strain evidence="4">LVBAO_FW01</strain>
        <tissue evidence="4">Leaves</tissue>
    </source>
</reference>
<dbReference type="PROSITE" id="PS50104">
    <property type="entry name" value="TIR"/>
    <property type="match status" value="1"/>
</dbReference>
<dbReference type="FunFam" id="3.40.50.10140:FF:000007">
    <property type="entry name" value="Disease resistance protein (TIR-NBS-LRR class)"/>
    <property type="match status" value="1"/>
</dbReference>
<keyword evidence="2" id="KW-0472">Membrane</keyword>
<dbReference type="SUPFAM" id="SSF52200">
    <property type="entry name" value="Toll/Interleukin receptor TIR domain"/>
    <property type="match status" value="1"/>
</dbReference>
<name>A0AAN9PZL3_CANGL</name>
<proteinExistence type="predicted"/>
<dbReference type="PANTHER" id="PTHR32009:SF144">
    <property type="entry name" value="RESISTANCE PROTEIN (TIR-NBS-LRR CLASS), PUTATIVE-RELATED"/>
    <property type="match status" value="1"/>
</dbReference>
<evidence type="ECO:0000259" key="3">
    <source>
        <dbReference type="PROSITE" id="PS50104"/>
    </source>
</evidence>
<accession>A0AAN9PZL3</accession>
<dbReference type="Proteomes" id="UP001367508">
    <property type="component" value="Unassembled WGS sequence"/>
</dbReference>
<dbReference type="GO" id="GO:0007165">
    <property type="term" value="P:signal transduction"/>
    <property type="evidence" value="ECO:0007669"/>
    <property type="project" value="InterPro"/>
</dbReference>
<evidence type="ECO:0000256" key="2">
    <source>
        <dbReference type="SAM" id="Phobius"/>
    </source>
</evidence>